<reference evidence="1 2" key="1">
    <citation type="journal article" date="2021" name="Nat. Plants">
        <title>The Taxus genome provides insights into paclitaxel biosynthesis.</title>
        <authorList>
            <person name="Xiong X."/>
            <person name="Gou J."/>
            <person name="Liao Q."/>
            <person name="Li Y."/>
            <person name="Zhou Q."/>
            <person name="Bi G."/>
            <person name="Li C."/>
            <person name="Du R."/>
            <person name="Wang X."/>
            <person name="Sun T."/>
            <person name="Guo L."/>
            <person name="Liang H."/>
            <person name="Lu P."/>
            <person name="Wu Y."/>
            <person name="Zhang Z."/>
            <person name="Ro D.K."/>
            <person name="Shang Y."/>
            <person name="Huang S."/>
            <person name="Yan J."/>
        </authorList>
    </citation>
    <scope>NUCLEOTIDE SEQUENCE [LARGE SCALE GENOMIC DNA]</scope>
    <source>
        <strain evidence="1">Ta-2019</strain>
    </source>
</reference>
<evidence type="ECO:0000313" key="1">
    <source>
        <dbReference type="EMBL" id="KAH9306893.1"/>
    </source>
</evidence>
<organism evidence="1 2">
    <name type="scientific">Taxus chinensis</name>
    <name type="common">Chinese yew</name>
    <name type="synonym">Taxus wallichiana var. chinensis</name>
    <dbReference type="NCBI Taxonomy" id="29808"/>
    <lineage>
        <taxon>Eukaryota</taxon>
        <taxon>Viridiplantae</taxon>
        <taxon>Streptophyta</taxon>
        <taxon>Embryophyta</taxon>
        <taxon>Tracheophyta</taxon>
        <taxon>Spermatophyta</taxon>
        <taxon>Pinopsida</taxon>
        <taxon>Pinidae</taxon>
        <taxon>Conifers II</taxon>
        <taxon>Cupressales</taxon>
        <taxon>Taxaceae</taxon>
        <taxon>Taxus</taxon>
    </lineage>
</organism>
<gene>
    <name evidence="1" type="ORF">KI387_011297</name>
</gene>
<protein>
    <submittedName>
        <fullName evidence="1">Uncharacterized protein</fullName>
    </submittedName>
</protein>
<keyword evidence="2" id="KW-1185">Reference proteome</keyword>
<dbReference type="AlphaFoldDB" id="A0AA38FPJ0"/>
<dbReference type="EMBL" id="JAHRHJ020000008">
    <property type="protein sequence ID" value="KAH9306893.1"/>
    <property type="molecule type" value="Genomic_DNA"/>
</dbReference>
<accession>A0AA38FPJ0</accession>
<comment type="caution">
    <text evidence="1">The sequence shown here is derived from an EMBL/GenBank/DDBJ whole genome shotgun (WGS) entry which is preliminary data.</text>
</comment>
<feature type="non-terminal residue" evidence="1">
    <location>
        <position position="135"/>
    </location>
</feature>
<evidence type="ECO:0000313" key="2">
    <source>
        <dbReference type="Proteomes" id="UP000824469"/>
    </source>
</evidence>
<name>A0AA38FPJ0_TAXCH</name>
<proteinExistence type="predicted"/>
<dbReference type="Proteomes" id="UP000824469">
    <property type="component" value="Unassembled WGS sequence"/>
</dbReference>
<sequence>MLKALVDQDLEHCTDIVLKEGKEESVEKEHDSLGGPALILSFPKGMNSGRRTLDTEQRQVMGYVDDTKKVLCAWFQITIPTERLLAMGSFEKDGVYPKTKKMLSWAFKSHIDEPEFEVYQKVLILLLESKGDNPL</sequence>